<name>A0A6M5Z558_9BACT</name>
<dbReference type="AlphaFoldDB" id="A0A6M5Z558"/>
<reference evidence="3" key="1">
    <citation type="submission" date="2020-05" db="EMBL/GenBank/DDBJ databases">
        <title>Frigoriglobus tundricola gen. nov., sp. nov., a psychrotolerant cellulolytic planctomycete of the family Gemmataceae with two divergent copies of 16S rRNA gene.</title>
        <authorList>
            <person name="Kulichevskaya I.S."/>
            <person name="Ivanova A.A."/>
            <person name="Naumoff D.G."/>
            <person name="Beletsky A.V."/>
            <person name="Rijpstra W.I.C."/>
            <person name="Sinninghe Damste J.S."/>
            <person name="Mardanov A.V."/>
            <person name="Ravin N.V."/>
            <person name="Dedysh S.N."/>
        </authorList>
    </citation>
    <scope>NUCLEOTIDE SEQUENCE [LARGE SCALE GENOMIC DNA]</scope>
    <source>
        <strain evidence="3">PL17</strain>
    </source>
</reference>
<dbReference type="EMBL" id="CP053452">
    <property type="protein sequence ID" value="QJX00584.1"/>
    <property type="molecule type" value="Genomic_DNA"/>
</dbReference>
<keyword evidence="1" id="KW-0472">Membrane</keyword>
<gene>
    <name evidence="2" type="ORF">FTUN_8216</name>
</gene>
<dbReference type="RefSeq" id="WP_261361885.1">
    <property type="nucleotide sequence ID" value="NZ_CP053452.2"/>
</dbReference>
<feature type="transmembrane region" description="Helical" evidence="1">
    <location>
        <begin position="12"/>
        <end position="32"/>
    </location>
</feature>
<evidence type="ECO:0000313" key="2">
    <source>
        <dbReference type="EMBL" id="QJX00584.1"/>
    </source>
</evidence>
<protein>
    <submittedName>
        <fullName evidence="2">Uncharacterized protein</fullName>
    </submittedName>
</protein>
<dbReference type="Proteomes" id="UP000503447">
    <property type="component" value="Chromosome"/>
</dbReference>
<organism evidence="2 3">
    <name type="scientific">Frigoriglobus tundricola</name>
    <dbReference type="NCBI Taxonomy" id="2774151"/>
    <lineage>
        <taxon>Bacteria</taxon>
        <taxon>Pseudomonadati</taxon>
        <taxon>Planctomycetota</taxon>
        <taxon>Planctomycetia</taxon>
        <taxon>Gemmatales</taxon>
        <taxon>Gemmataceae</taxon>
        <taxon>Frigoriglobus</taxon>
    </lineage>
</organism>
<sequence length="40" mass="4624">MWDKLMSVMDSWVFMGGCIVALVVLIGVYLFLKNKNKDEE</sequence>
<evidence type="ECO:0000313" key="3">
    <source>
        <dbReference type="Proteomes" id="UP000503447"/>
    </source>
</evidence>
<keyword evidence="1" id="KW-1133">Transmembrane helix</keyword>
<keyword evidence="1" id="KW-0812">Transmembrane</keyword>
<evidence type="ECO:0000256" key="1">
    <source>
        <dbReference type="SAM" id="Phobius"/>
    </source>
</evidence>
<dbReference type="KEGG" id="ftj:FTUN_8216"/>
<keyword evidence="3" id="KW-1185">Reference proteome</keyword>
<proteinExistence type="predicted"/>
<accession>A0A6M5Z558</accession>